<feature type="compositionally biased region" description="Basic and acidic residues" evidence="3">
    <location>
        <begin position="375"/>
        <end position="436"/>
    </location>
</feature>
<evidence type="ECO:0000256" key="1">
    <source>
        <dbReference type="ARBA" id="ARBA00005417"/>
    </source>
</evidence>
<reference evidence="5 6" key="1">
    <citation type="submission" date="2019-01" db="EMBL/GenBank/DDBJ databases">
        <title>Genome sequencing of the rare red list fungi Fomitopsis rosea.</title>
        <authorList>
            <person name="Buettner E."/>
            <person name="Kellner H."/>
        </authorList>
    </citation>
    <scope>NUCLEOTIDE SEQUENCE [LARGE SCALE GENOMIC DNA]</scope>
    <source>
        <strain evidence="5 6">DSM 105464</strain>
    </source>
</reference>
<evidence type="ECO:0000259" key="4">
    <source>
        <dbReference type="PROSITE" id="PS50893"/>
    </source>
</evidence>
<protein>
    <recommendedName>
        <fullName evidence="4">ABC transporter domain-containing protein</fullName>
    </recommendedName>
</protein>
<accession>A0A4Y9XN59</accession>
<evidence type="ECO:0000256" key="2">
    <source>
        <dbReference type="ARBA" id="ARBA00022448"/>
    </source>
</evidence>
<evidence type="ECO:0000313" key="6">
    <source>
        <dbReference type="Proteomes" id="UP000298390"/>
    </source>
</evidence>
<comment type="caution">
    <text evidence="5">The sequence shown here is derived from an EMBL/GenBank/DDBJ whole genome shotgun (WGS) entry which is preliminary data.</text>
</comment>
<gene>
    <name evidence="5" type="ORF">EVJ58_g10399</name>
</gene>
<dbReference type="Pfam" id="PF00005">
    <property type="entry name" value="ABC_tran"/>
    <property type="match status" value="1"/>
</dbReference>
<evidence type="ECO:0000256" key="3">
    <source>
        <dbReference type="SAM" id="MobiDB-lite"/>
    </source>
</evidence>
<comment type="similarity">
    <text evidence="1">Belongs to the ABC transporter superfamily.</text>
</comment>
<keyword evidence="2" id="KW-0813">Transport</keyword>
<dbReference type="GO" id="GO:0016887">
    <property type="term" value="F:ATP hydrolysis activity"/>
    <property type="evidence" value="ECO:0007669"/>
    <property type="project" value="InterPro"/>
</dbReference>
<sequence>MRVRVYCEANQIHGQIRGAWIAVRNLGDQGRVRVDCQWHGLAMVVNAFKLDVTTLLRPFKRDMLRTAPCSRRQLLHAVLAKPGVRPYSDSPDASPPVSSKSSSLPIIEIPKSSVYAPGDPNTVEPALRDVSWTVHPHESWAVVSAGHGTSKRALFSSLLGSHRLHPNPPRGIFPFLGHRPPGQHVWFAGSMRGQQGGEFFDYTARYGAMREGDGITLRESYFPDLVGNSGVNGVRHRNPDKQRRIERLQRLVDELHLNPLLDLPLIALSNGQTRRARLARGLLARPGLLILDEPLTGLDVETRAVISDFLHSKHTSTELDTPHVVLGMRTKDPIPDWITHVALVTPERTMLTGRREELEDVIHSEHHTVVAMPGRHSERSERQLGGELVRARQPERDLWHPGGAEERELDDPREFAVAPDGRERRGEDDAARDAHGRAPAVVRAERQAPAAGPRARVLAHREAEHAHRAREPGAARGVPEETRHHRVGRRWDWVHRRELQPGGVEERWRVKRMWEVLEGLGPRAWKGRVPDGTYNAPEDIAFAKRHFLDLTPGEQGMVLLMRALVGRAPIVLLDEVWAGMDEGMVNAVWRYLADGGGGLLASQACVVISHWEDEVPWTKSDGVRRILLKDGVATEVKP</sequence>
<feature type="compositionally biased region" description="Basic and acidic residues" evidence="3">
    <location>
        <begin position="459"/>
        <end position="483"/>
    </location>
</feature>
<dbReference type="InterPro" id="IPR003439">
    <property type="entry name" value="ABC_transporter-like_ATP-bd"/>
</dbReference>
<dbReference type="STRING" id="34475.A0A4Y9XN59"/>
<dbReference type="AlphaFoldDB" id="A0A4Y9XN59"/>
<proteinExistence type="inferred from homology"/>
<organism evidence="5 6">
    <name type="scientific">Rhodofomes roseus</name>
    <dbReference type="NCBI Taxonomy" id="34475"/>
    <lineage>
        <taxon>Eukaryota</taxon>
        <taxon>Fungi</taxon>
        <taxon>Dikarya</taxon>
        <taxon>Basidiomycota</taxon>
        <taxon>Agaricomycotina</taxon>
        <taxon>Agaricomycetes</taxon>
        <taxon>Polyporales</taxon>
        <taxon>Rhodofomes</taxon>
    </lineage>
</organism>
<evidence type="ECO:0000313" key="5">
    <source>
        <dbReference type="EMBL" id="TFY51754.1"/>
    </source>
</evidence>
<dbReference type="InterPro" id="IPR027417">
    <property type="entry name" value="P-loop_NTPase"/>
</dbReference>
<name>A0A4Y9XN59_9APHY</name>
<dbReference type="EMBL" id="SEKV01001111">
    <property type="protein sequence ID" value="TFY51754.1"/>
    <property type="molecule type" value="Genomic_DNA"/>
</dbReference>
<dbReference type="SUPFAM" id="SSF52540">
    <property type="entry name" value="P-loop containing nucleoside triphosphate hydrolases"/>
    <property type="match status" value="2"/>
</dbReference>
<dbReference type="PANTHER" id="PTHR43117">
    <property type="entry name" value="OSMOPROTECTANT IMPORT ATP-BINDING PROTEIN OSMV"/>
    <property type="match status" value="1"/>
</dbReference>
<feature type="domain" description="ABC transporter" evidence="4">
    <location>
        <begin position="104"/>
        <end position="371"/>
    </location>
</feature>
<dbReference type="Gene3D" id="3.40.50.300">
    <property type="entry name" value="P-loop containing nucleotide triphosphate hydrolases"/>
    <property type="match status" value="2"/>
</dbReference>
<feature type="region of interest" description="Disordered" evidence="3">
    <location>
        <begin position="372"/>
        <end position="483"/>
    </location>
</feature>
<dbReference type="Proteomes" id="UP000298390">
    <property type="component" value="Unassembled WGS sequence"/>
</dbReference>
<dbReference type="GO" id="GO:0005524">
    <property type="term" value="F:ATP binding"/>
    <property type="evidence" value="ECO:0007669"/>
    <property type="project" value="InterPro"/>
</dbReference>
<dbReference type="PROSITE" id="PS50893">
    <property type="entry name" value="ABC_TRANSPORTER_2"/>
    <property type="match status" value="1"/>
</dbReference>
<dbReference type="PANTHER" id="PTHR43117:SF4">
    <property type="entry name" value="OSMOPROTECTANT IMPORT ATP-BINDING PROTEIN OSMV"/>
    <property type="match status" value="1"/>
</dbReference>